<dbReference type="AlphaFoldDB" id="A0A3M7RV69"/>
<keyword evidence="2" id="KW-1185">Reference proteome</keyword>
<evidence type="ECO:0000313" key="1">
    <source>
        <dbReference type="EMBL" id="RNA27463.1"/>
    </source>
</evidence>
<dbReference type="EMBL" id="REGN01002540">
    <property type="protein sequence ID" value="RNA27463.1"/>
    <property type="molecule type" value="Genomic_DNA"/>
</dbReference>
<reference evidence="1 2" key="1">
    <citation type="journal article" date="2018" name="Sci. Rep.">
        <title>Genomic signatures of local adaptation to the degree of environmental predictability in rotifers.</title>
        <authorList>
            <person name="Franch-Gras L."/>
            <person name="Hahn C."/>
            <person name="Garcia-Roger E.M."/>
            <person name="Carmona M.J."/>
            <person name="Serra M."/>
            <person name="Gomez A."/>
        </authorList>
    </citation>
    <scope>NUCLEOTIDE SEQUENCE [LARGE SCALE GENOMIC DNA]</scope>
    <source>
        <strain evidence="1">HYR1</strain>
    </source>
</reference>
<gene>
    <name evidence="1" type="ORF">BpHYR1_052381</name>
</gene>
<comment type="caution">
    <text evidence="1">The sequence shown here is derived from an EMBL/GenBank/DDBJ whole genome shotgun (WGS) entry which is preliminary data.</text>
</comment>
<dbReference type="Proteomes" id="UP000276133">
    <property type="component" value="Unassembled WGS sequence"/>
</dbReference>
<accession>A0A3M7RV69</accession>
<proteinExistence type="predicted"/>
<sequence length="61" mass="7361">MKIFTQKHKANYTKDNIFTQYESINLKNLEFLIIGEHTIKVQRLVLFSDEIELAFWKQIET</sequence>
<evidence type="ECO:0000313" key="2">
    <source>
        <dbReference type="Proteomes" id="UP000276133"/>
    </source>
</evidence>
<protein>
    <submittedName>
        <fullName evidence="1">Uncharacterized protein</fullName>
    </submittedName>
</protein>
<organism evidence="1 2">
    <name type="scientific">Brachionus plicatilis</name>
    <name type="common">Marine rotifer</name>
    <name type="synonym">Brachionus muelleri</name>
    <dbReference type="NCBI Taxonomy" id="10195"/>
    <lineage>
        <taxon>Eukaryota</taxon>
        <taxon>Metazoa</taxon>
        <taxon>Spiralia</taxon>
        <taxon>Gnathifera</taxon>
        <taxon>Rotifera</taxon>
        <taxon>Eurotatoria</taxon>
        <taxon>Monogononta</taxon>
        <taxon>Pseudotrocha</taxon>
        <taxon>Ploima</taxon>
        <taxon>Brachionidae</taxon>
        <taxon>Brachionus</taxon>
    </lineage>
</organism>
<name>A0A3M7RV69_BRAPC</name>